<evidence type="ECO:0000313" key="6">
    <source>
        <dbReference type="Proteomes" id="UP001237642"/>
    </source>
</evidence>
<reference evidence="5" key="1">
    <citation type="submission" date="2023-02" db="EMBL/GenBank/DDBJ databases">
        <title>Genome of toxic invasive species Heracleum sosnowskyi carries increased number of genes despite the absence of recent whole-genome duplications.</title>
        <authorList>
            <person name="Schelkunov M."/>
            <person name="Shtratnikova V."/>
            <person name="Makarenko M."/>
            <person name="Klepikova A."/>
            <person name="Omelchenko D."/>
            <person name="Novikova G."/>
            <person name="Obukhova E."/>
            <person name="Bogdanov V."/>
            <person name="Penin A."/>
            <person name="Logacheva M."/>
        </authorList>
    </citation>
    <scope>NUCLEOTIDE SEQUENCE</scope>
    <source>
        <strain evidence="5">Hsosn_3</strain>
        <tissue evidence="5">Leaf</tissue>
    </source>
</reference>
<dbReference type="InterPro" id="IPR007011">
    <property type="entry name" value="LEA_SMP_dom"/>
</dbReference>
<dbReference type="AlphaFoldDB" id="A0AAD8MHH1"/>
<evidence type="ECO:0000313" key="5">
    <source>
        <dbReference type="EMBL" id="KAK1373039.1"/>
    </source>
</evidence>
<feature type="domain" description="SMP" evidence="4">
    <location>
        <begin position="193"/>
        <end position="251"/>
    </location>
</feature>
<dbReference type="Proteomes" id="UP001237642">
    <property type="component" value="Unassembled WGS sequence"/>
</dbReference>
<dbReference type="InterPro" id="IPR042971">
    <property type="entry name" value="LEA_SMP"/>
</dbReference>
<feature type="domain" description="SMP" evidence="4">
    <location>
        <begin position="15"/>
        <end position="68"/>
    </location>
</feature>
<feature type="compositionally biased region" description="Basic and acidic residues" evidence="3">
    <location>
        <begin position="217"/>
        <end position="233"/>
    </location>
</feature>
<evidence type="ECO:0000256" key="1">
    <source>
        <dbReference type="ARBA" id="ARBA00010733"/>
    </source>
</evidence>
<dbReference type="Pfam" id="PF04927">
    <property type="entry name" value="SMP"/>
    <property type="match status" value="3"/>
</dbReference>
<evidence type="ECO:0000256" key="3">
    <source>
        <dbReference type="SAM" id="MobiDB-lite"/>
    </source>
</evidence>
<keyword evidence="6" id="KW-1185">Reference proteome</keyword>
<organism evidence="5 6">
    <name type="scientific">Heracleum sosnowskyi</name>
    <dbReference type="NCBI Taxonomy" id="360622"/>
    <lineage>
        <taxon>Eukaryota</taxon>
        <taxon>Viridiplantae</taxon>
        <taxon>Streptophyta</taxon>
        <taxon>Embryophyta</taxon>
        <taxon>Tracheophyta</taxon>
        <taxon>Spermatophyta</taxon>
        <taxon>Magnoliopsida</taxon>
        <taxon>eudicotyledons</taxon>
        <taxon>Gunneridae</taxon>
        <taxon>Pentapetalae</taxon>
        <taxon>asterids</taxon>
        <taxon>campanulids</taxon>
        <taxon>Apiales</taxon>
        <taxon>Apiaceae</taxon>
        <taxon>Apioideae</taxon>
        <taxon>apioid superclade</taxon>
        <taxon>Tordylieae</taxon>
        <taxon>Tordyliinae</taxon>
        <taxon>Heracleum</taxon>
    </lineage>
</organism>
<protein>
    <submittedName>
        <fullName evidence="5">Late embryogenesis abundant protein D-34-like</fullName>
    </submittedName>
</protein>
<reference evidence="5" key="2">
    <citation type="submission" date="2023-05" db="EMBL/GenBank/DDBJ databases">
        <authorList>
            <person name="Schelkunov M.I."/>
        </authorList>
    </citation>
    <scope>NUCLEOTIDE SEQUENCE</scope>
    <source>
        <strain evidence="5">Hsosn_3</strain>
        <tissue evidence="5">Leaf</tissue>
    </source>
</reference>
<proteinExistence type="inferred from homology"/>
<comment type="caution">
    <text evidence="5">The sequence shown here is derived from an EMBL/GenBank/DDBJ whole genome shotgun (WGS) entry which is preliminary data.</text>
</comment>
<keyword evidence="2" id="KW-0677">Repeat</keyword>
<sequence length="254" mass="26382">MSQQQPERPKQETPIKYGDVFDVSGELSSHPISPKDAAAMQAEENRVLGKTQKRGPASIMQSAAAVNLQRGVVDEGATIAKDHGVSVSEAEIAGRRIITEAVGGEVVGQYVEPGKVHMAFPAGVLANDAITIGDALENTARTAGDKPVDQSDVAAIQAAEVRASGFAHAGGVTAIAQSVANINSRTMGVDNKIKLGEALGDASTRLEIDKAVTREDAEQVTEAEVRNNPDKLAHPGGVASSIAAAARLNQDLSF</sequence>
<feature type="region of interest" description="Disordered" evidence="3">
    <location>
        <begin position="217"/>
        <end position="236"/>
    </location>
</feature>
<feature type="domain" description="SMP" evidence="4">
    <location>
        <begin position="130"/>
        <end position="185"/>
    </location>
</feature>
<evidence type="ECO:0000256" key="2">
    <source>
        <dbReference type="ARBA" id="ARBA00022737"/>
    </source>
</evidence>
<dbReference type="PANTHER" id="PTHR31174:SF31">
    <property type="entry name" value="LATE EMBRYOGENESIS ABUNDANT PROTEIN 3"/>
    <property type="match status" value="1"/>
</dbReference>
<dbReference type="EMBL" id="JAUIZM010000007">
    <property type="protein sequence ID" value="KAK1373039.1"/>
    <property type="molecule type" value="Genomic_DNA"/>
</dbReference>
<evidence type="ECO:0000259" key="4">
    <source>
        <dbReference type="Pfam" id="PF04927"/>
    </source>
</evidence>
<accession>A0AAD8MHH1</accession>
<comment type="similarity">
    <text evidence="1">Belongs to the LEA type SMP family.</text>
</comment>
<dbReference type="PANTHER" id="PTHR31174">
    <property type="entry name" value="SEED MATURATION FAMILY PROTEIN"/>
    <property type="match status" value="1"/>
</dbReference>
<name>A0AAD8MHH1_9APIA</name>
<gene>
    <name evidence="5" type="ORF">POM88_029232</name>
</gene>